<evidence type="ECO:0000313" key="3">
    <source>
        <dbReference type="Proteomes" id="UP001281761"/>
    </source>
</evidence>
<feature type="region of interest" description="Disordered" evidence="1">
    <location>
        <begin position="385"/>
        <end position="426"/>
    </location>
</feature>
<evidence type="ECO:0000256" key="1">
    <source>
        <dbReference type="SAM" id="MobiDB-lite"/>
    </source>
</evidence>
<gene>
    <name evidence="2" type="ORF">BLNAU_22347</name>
</gene>
<dbReference type="PANTHER" id="PTHR24216:SF65">
    <property type="entry name" value="PAXILLIN-LIKE PROTEIN 1"/>
    <property type="match status" value="1"/>
</dbReference>
<feature type="compositionally biased region" description="Polar residues" evidence="1">
    <location>
        <begin position="322"/>
        <end position="331"/>
    </location>
</feature>
<sequence length="1097" mass="121808">MPSHRQWSLPHIPFVKITLLKPNRNRQVLFEPFDASPASALPLPSITTCPITLLDEYPSLSSYLHIQSTLILFSLLHPSLPLDQPIKSKAGAFISVTERLVALHTRPADSPIGDLPVTFRSQTDDLDSNVRGRRQTLRKPSSLSKSVVRCFHAISRVGEHAVPFAELEHEHATHSIQSADRSDIGLCPTIVLNTTQLNEGRFASFSSFTATLLTKDPPPFDSLFRPKRIHSARVVDHATSLRQLIPDTKTPPSQHVLGVLQWLFHVLRPLLTIVEETNAFSNPVAVDVSNPDNSTVPAVKFTQAQKLSLRHHSIGDSEDHSGSSATLNSDQRPPADEKANMAQALTLLSKQPEVQLSSSRLQPKFTVSMMSDSTDNLHAFFKSNSHQSTSQNRLNTSDTHNTPSSSPPSRTQGQYDSPSAPSTVSPALTDFKMEQYDPLSHRGSMQTPVALSPISQPMLNALLALFSGVVEHFQKTGGLGDSQMMSLLLPFVVSPFRSVESVSRRAVMFHLLDEFRDTPTLQARDNTDMLLKFLRMENSFDNMKTRSLPPTPSSTDNKRLNSHGPILPALRIKKNKDPGEMNFAFISVFKFNARQIPVIHQAASTSFPSLYSVMLSTLSPLLQRYLRHRSVSSIASIDTLFSIILLIVQSTFVYHETSHIQPARRISSPLSSSICQFRIGMEADEDTMLLRNLTTKAAKIVNVVLEMTKPIPLLHSSFKWKGQIHTSSPQIFPSTAHPFLRTFLHSQLMKDEEVSMEYCKLSLNVMLYGLSEKEQAVFVVDNIIRSSPERNAITRAPRHCTAAHPHPYHPHALVLSSLLRLETILSKSDHVRAFFIKEIPQSHVIVAQYASLRKEQTWHHGHNHSTATNDGLSSTVSSFNSAHFLSPSVLELADTPSQTDEERDEELQVAVRRVIHAFLEGEDEELDNDRLSIKWGAIFISSLWELYLKQPYPVPVSSAIPPRPPPGETPTPAPAPTPSEPHILPQAPSPVPDAATSAPLPATSPAQSSPPASAVMVLDLSKSNVITPYSIPHVEESFVPPLGFEIVFHATLRGLLLFARSHPPDKYAHIWLNIFNQLFVAAVVRNLPKEDQDVFRI</sequence>
<protein>
    <submittedName>
        <fullName evidence="2">Uncharacterized protein</fullName>
    </submittedName>
</protein>
<evidence type="ECO:0000313" key="2">
    <source>
        <dbReference type="EMBL" id="KAK2942729.1"/>
    </source>
</evidence>
<feature type="region of interest" description="Disordered" evidence="1">
    <location>
        <begin position="313"/>
        <end position="337"/>
    </location>
</feature>
<feature type="compositionally biased region" description="Pro residues" evidence="1">
    <location>
        <begin position="961"/>
        <end position="979"/>
    </location>
</feature>
<comment type="caution">
    <text evidence="2">The sequence shown here is derived from an EMBL/GenBank/DDBJ whole genome shotgun (WGS) entry which is preliminary data.</text>
</comment>
<proteinExistence type="predicted"/>
<feature type="region of interest" description="Disordered" evidence="1">
    <location>
        <begin position="959"/>
        <end position="1010"/>
    </location>
</feature>
<keyword evidence="3" id="KW-1185">Reference proteome</keyword>
<dbReference type="EMBL" id="JARBJD010000386">
    <property type="protein sequence ID" value="KAK2942729.1"/>
    <property type="molecule type" value="Genomic_DNA"/>
</dbReference>
<name>A0ABQ9WUD1_9EUKA</name>
<feature type="compositionally biased region" description="Low complexity" evidence="1">
    <location>
        <begin position="994"/>
        <end position="1010"/>
    </location>
</feature>
<organism evidence="2 3">
    <name type="scientific">Blattamonas nauphoetae</name>
    <dbReference type="NCBI Taxonomy" id="2049346"/>
    <lineage>
        <taxon>Eukaryota</taxon>
        <taxon>Metamonada</taxon>
        <taxon>Preaxostyla</taxon>
        <taxon>Oxymonadida</taxon>
        <taxon>Blattamonas</taxon>
    </lineage>
</organism>
<dbReference type="PANTHER" id="PTHR24216">
    <property type="entry name" value="PAXILLIN-RELATED"/>
    <property type="match status" value="1"/>
</dbReference>
<dbReference type="Proteomes" id="UP001281761">
    <property type="component" value="Unassembled WGS sequence"/>
</dbReference>
<reference evidence="2 3" key="1">
    <citation type="journal article" date="2022" name="bioRxiv">
        <title>Genomics of Preaxostyla Flagellates Illuminates Evolutionary Transitions and the Path Towards Mitochondrial Loss.</title>
        <authorList>
            <person name="Novak L.V.F."/>
            <person name="Treitli S.C."/>
            <person name="Pyrih J."/>
            <person name="Halakuc P."/>
            <person name="Pipaliya S.V."/>
            <person name="Vacek V."/>
            <person name="Brzon O."/>
            <person name="Soukal P."/>
            <person name="Eme L."/>
            <person name="Dacks J.B."/>
            <person name="Karnkowska A."/>
            <person name="Elias M."/>
            <person name="Hampl V."/>
        </authorList>
    </citation>
    <scope>NUCLEOTIDE SEQUENCE [LARGE SCALE GENOMIC DNA]</scope>
    <source>
        <strain evidence="2">NAU3</strain>
        <tissue evidence="2">Gut</tissue>
    </source>
</reference>
<accession>A0ABQ9WUD1</accession>